<keyword evidence="3" id="KW-1185">Reference proteome</keyword>
<proteinExistence type="predicted"/>
<dbReference type="PANTHER" id="PTHR35870:SF1">
    <property type="entry name" value="PROTEIN, PUTATIVE (AFU_ORTHOLOGUE AFUA_5G03330)-RELATED"/>
    <property type="match status" value="1"/>
</dbReference>
<dbReference type="Proteomes" id="UP000749559">
    <property type="component" value="Unassembled WGS sequence"/>
</dbReference>
<comment type="caution">
    <text evidence="2">The sequence shown here is derived from an EMBL/GenBank/DDBJ whole genome shotgun (WGS) entry which is preliminary data.</text>
</comment>
<dbReference type="InterPro" id="IPR025337">
    <property type="entry name" value="Questin_oxidase-like"/>
</dbReference>
<gene>
    <name evidence="2" type="ORF">OFUS_LOCUS26597</name>
</gene>
<keyword evidence="1" id="KW-0560">Oxidoreductase</keyword>
<evidence type="ECO:0000256" key="1">
    <source>
        <dbReference type="ARBA" id="ARBA00023002"/>
    </source>
</evidence>
<dbReference type="GO" id="GO:0016491">
    <property type="term" value="F:oxidoreductase activity"/>
    <property type="evidence" value="ECO:0007669"/>
    <property type="project" value="UniProtKB-KW"/>
</dbReference>
<evidence type="ECO:0000313" key="2">
    <source>
        <dbReference type="EMBL" id="CAH1802961.1"/>
    </source>
</evidence>
<dbReference type="AlphaFoldDB" id="A0A8J1XXS4"/>
<accession>A0A8J1XXS4</accession>
<dbReference type="Pfam" id="PF14027">
    <property type="entry name" value="Questin_oxidase"/>
    <property type="match status" value="1"/>
</dbReference>
<protein>
    <submittedName>
        <fullName evidence="2">Uncharacterized protein</fullName>
    </submittedName>
</protein>
<name>A0A8J1XXS4_OWEFU</name>
<reference evidence="2" key="1">
    <citation type="submission" date="2022-03" db="EMBL/GenBank/DDBJ databases">
        <authorList>
            <person name="Martin C."/>
        </authorList>
    </citation>
    <scope>NUCLEOTIDE SEQUENCE</scope>
</reference>
<dbReference type="EMBL" id="CAIIXF020000195">
    <property type="protein sequence ID" value="CAH1802961.1"/>
    <property type="molecule type" value="Genomic_DNA"/>
</dbReference>
<organism evidence="2 3">
    <name type="scientific">Owenia fusiformis</name>
    <name type="common">Polychaete worm</name>
    <dbReference type="NCBI Taxonomy" id="6347"/>
    <lineage>
        <taxon>Eukaryota</taxon>
        <taxon>Metazoa</taxon>
        <taxon>Spiralia</taxon>
        <taxon>Lophotrochozoa</taxon>
        <taxon>Annelida</taxon>
        <taxon>Polychaeta</taxon>
        <taxon>Sedentaria</taxon>
        <taxon>Canalipalpata</taxon>
        <taxon>Sabellida</taxon>
        <taxon>Oweniida</taxon>
        <taxon>Oweniidae</taxon>
        <taxon>Owenia</taxon>
    </lineage>
</organism>
<evidence type="ECO:0000313" key="3">
    <source>
        <dbReference type="Proteomes" id="UP000749559"/>
    </source>
</evidence>
<dbReference type="OrthoDB" id="10004862at2759"/>
<dbReference type="PANTHER" id="PTHR35870">
    <property type="entry name" value="PROTEIN, PUTATIVE (AFU_ORTHOLOGUE AFUA_5G03330)-RELATED"/>
    <property type="match status" value="1"/>
</dbReference>
<sequence>MGSTKVLKTILDETSTLKYFIEYDGFFSNHMSHGLIALSKLGASETRLRRFIKVYEAKLESTTGPTNILADDSFEELKGERKSYYSILKHFEDLAKGRTITELLNSEFPKVAKGMVCSAIHGLIHTGYAVAVQNTKLTCEGLAYLHHSFVPLIAADSRIRTLRRDAPTYDILEAIGIVAKDDTLFELMKTEVAKPKYTDKVTSNFQRRVAALFTVAADTLLDYIDKITLPPTFNPNIQTTQEAVGLGRWLLDCAITVYVKSENKNDFFLLHGVTGAWSLLQILPALTYNDAIYSIRVFMCAFVATYLAQMRAPLTVDVNTTLKPTADDWDKLIEATVDEERDEHIYKLVQVCHGLALEDDVKHTQQSMYFQAANIAISNALLFVKYD</sequence>